<evidence type="ECO:0000256" key="2">
    <source>
        <dbReference type="ARBA" id="ARBA00008586"/>
    </source>
</evidence>
<dbReference type="Pfam" id="PF07690">
    <property type="entry name" value="MFS_1"/>
    <property type="match status" value="1"/>
</dbReference>
<dbReference type="PANTHER" id="PTHR11662">
    <property type="entry name" value="SOLUTE CARRIER FAMILY 17"/>
    <property type="match status" value="1"/>
</dbReference>
<evidence type="ECO:0000256" key="4">
    <source>
        <dbReference type="ARBA" id="ARBA00022692"/>
    </source>
</evidence>
<dbReference type="Proteomes" id="UP001075354">
    <property type="component" value="Chromosome 8"/>
</dbReference>
<evidence type="ECO:0000313" key="16">
    <source>
        <dbReference type="Proteomes" id="UP001075354"/>
    </source>
</evidence>
<keyword evidence="16" id="KW-1185">Reference proteome</keyword>
<dbReference type="EMBL" id="JAPTSV010000008">
    <property type="protein sequence ID" value="KAJ1525321.1"/>
    <property type="molecule type" value="Genomic_DNA"/>
</dbReference>
<feature type="transmembrane region" description="Helical" evidence="13">
    <location>
        <begin position="356"/>
        <end position="377"/>
    </location>
</feature>
<keyword evidence="8 13" id="KW-0472">Membrane</keyword>
<evidence type="ECO:0000313" key="15">
    <source>
        <dbReference type="EMBL" id="KAJ1525321.1"/>
    </source>
</evidence>
<evidence type="ECO:0000256" key="1">
    <source>
        <dbReference type="ARBA" id="ARBA00004141"/>
    </source>
</evidence>
<comment type="caution">
    <text evidence="15">The sequence shown here is derived from an EMBL/GenBank/DDBJ whole genome shotgun (WGS) entry which is preliminary data.</text>
</comment>
<dbReference type="FunFam" id="1.20.1250.20:FF:000144">
    <property type="entry name" value="Picot, isoform B"/>
    <property type="match status" value="1"/>
</dbReference>
<keyword evidence="9" id="KW-0739">Sodium transport</keyword>
<organism evidence="15 16">
    <name type="scientific">Megalurothrips usitatus</name>
    <name type="common">bean blossom thrips</name>
    <dbReference type="NCBI Taxonomy" id="439358"/>
    <lineage>
        <taxon>Eukaryota</taxon>
        <taxon>Metazoa</taxon>
        <taxon>Ecdysozoa</taxon>
        <taxon>Arthropoda</taxon>
        <taxon>Hexapoda</taxon>
        <taxon>Insecta</taxon>
        <taxon>Pterygota</taxon>
        <taxon>Neoptera</taxon>
        <taxon>Paraneoptera</taxon>
        <taxon>Thysanoptera</taxon>
        <taxon>Terebrantia</taxon>
        <taxon>Thripoidea</taxon>
        <taxon>Thripidae</taxon>
        <taxon>Megalurothrips</taxon>
    </lineage>
</organism>
<dbReference type="CDD" id="cd17318">
    <property type="entry name" value="MFS_SLC17"/>
    <property type="match status" value="1"/>
</dbReference>
<dbReference type="PROSITE" id="PS50850">
    <property type="entry name" value="MFS"/>
    <property type="match status" value="1"/>
</dbReference>
<comment type="similarity">
    <text evidence="2">Belongs to the major facilitator superfamily. Sodium/anion cotransporter family.</text>
</comment>
<dbReference type="Gene3D" id="1.20.1250.20">
    <property type="entry name" value="MFS general substrate transporter like domains"/>
    <property type="match status" value="2"/>
</dbReference>
<protein>
    <recommendedName>
        <fullName evidence="11">Putative inorganic phosphate cotransporter</fullName>
    </recommendedName>
</protein>
<dbReference type="GO" id="GO:0006814">
    <property type="term" value="P:sodium ion transport"/>
    <property type="evidence" value="ECO:0007669"/>
    <property type="project" value="UniProtKB-KW"/>
</dbReference>
<evidence type="ECO:0000256" key="7">
    <source>
        <dbReference type="ARBA" id="ARBA00023053"/>
    </source>
</evidence>
<keyword evidence="3" id="KW-0813">Transport</keyword>
<keyword evidence="5" id="KW-0769">Symport</keyword>
<dbReference type="InterPro" id="IPR050382">
    <property type="entry name" value="MFS_Na/Anion_cotransporter"/>
</dbReference>
<keyword evidence="4 13" id="KW-0812">Transmembrane</keyword>
<dbReference type="InterPro" id="IPR036259">
    <property type="entry name" value="MFS_trans_sf"/>
</dbReference>
<feature type="transmembrane region" description="Helical" evidence="13">
    <location>
        <begin position="294"/>
        <end position="313"/>
    </location>
</feature>
<keyword evidence="6 13" id="KW-1133">Transmembrane helix</keyword>
<reference evidence="15" key="1">
    <citation type="submission" date="2022-12" db="EMBL/GenBank/DDBJ databases">
        <title>Chromosome-level genome assembly of the bean flower thrips Megalurothrips usitatus.</title>
        <authorList>
            <person name="Ma L."/>
            <person name="Liu Q."/>
            <person name="Li H."/>
            <person name="Cai W."/>
        </authorList>
    </citation>
    <scope>NUCLEOTIDE SEQUENCE</scope>
    <source>
        <strain evidence="15">Cailab_2022a</strain>
    </source>
</reference>
<feature type="transmembrane region" description="Helical" evidence="13">
    <location>
        <begin position="70"/>
        <end position="91"/>
    </location>
</feature>
<dbReference type="AlphaFoldDB" id="A0AAV7XL09"/>
<proteinExistence type="inferred from homology"/>
<feature type="transmembrane region" description="Helical" evidence="13">
    <location>
        <begin position="162"/>
        <end position="181"/>
    </location>
</feature>
<dbReference type="GO" id="GO:0015293">
    <property type="term" value="F:symporter activity"/>
    <property type="evidence" value="ECO:0007669"/>
    <property type="project" value="UniProtKB-KW"/>
</dbReference>
<name>A0AAV7XL09_9NEOP</name>
<evidence type="ECO:0000256" key="3">
    <source>
        <dbReference type="ARBA" id="ARBA00022448"/>
    </source>
</evidence>
<feature type="transmembrane region" description="Helical" evidence="13">
    <location>
        <begin position="193"/>
        <end position="212"/>
    </location>
</feature>
<keyword evidence="9" id="KW-0406">Ion transport</keyword>
<feature type="region of interest" description="Disordered" evidence="12">
    <location>
        <begin position="457"/>
        <end position="476"/>
    </location>
</feature>
<feature type="transmembrane region" description="Helical" evidence="13">
    <location>
        <begin position="98"/>
        <end position="117"/>
    </location>
</feature>
<dbReference type="GO" id="GO:0016020">
    <property type="term" value="C:membrane"/>
    <property type="evidence" value="ECO:0007669"/>
    <property type="project" value="UniProtKB-SubCell"/>
</dbReference>
<sequence>MDVDKMPAAFYAAPTSYGLGWRHVQVTLLFLALSMAYCFRINMSVCVVEMTNMNSTSGYTTYPWTSDERGLILSSFFWGYIVTQVPAGMLAVRYGAKWFLLFGLAGCSVLSAVTPLLAAWGGWQAVVACRVLQGLVQGFIYPSSHAMLSRWSPPAERGRHTAIVYNGISVGTMVSMAGSGALSASPLGWPSGFYVPGILGLVWAAAWALLAANSPATCARISPKERAYIEAAFGSTSSGEKKLPVPWRSIMTSVPMWALIIVHAGQNFGHWVLLTEMPAYMKDVLGYDIESNGLYSALPYICLTFSSFFIGWFGQVVNDQGWLSRNVSRKVFQSSAHWGSGATMLLLGLLDVDNAAAIALLCVAVAFEAGTLVGYLCNHMDMSPNFGGAMMGVTNCLAAIVAIVAPLLVSRITGDTSKLTKEEVTLRWNIVFLLSAAVYFTGNLIWVIFGSTEVQPWNSPAAPRQPDEPGDEPSAK</sequence>
<dbReference type="GO" id="GO:0006820">
    <property type="term" value="P:monoatomic anion transport"/>
    <property type="evidence" value="ECO:0007669"/>
    <property type="project" value="TreeGrafter"/>
</dbReference>
<dbReference type="PANTHER" id="PTHR11662:SF280">
    <property type="entry name" value="FI21844P1-RELATED"/>
    <property type="match status" value="1"/>
</dbReference>
<evidence type="ECO:0000256" key="8">
    <source>
        <dbReference type="ARBA" id="ARBA00023136"/>
    </source>
</evidence>
<dbReference type="InterPro" id="IPR011701">
    <property type="entry name" value="MFS"/>
</dbReference>
<feature type="transmembrane region" description="Helical" evidence="13">
    <location>
        <begin position="428"/>
        <end position="449"/>
    </location>
</feature>
<feature type="transmembrane region" description="Helical" evidence="13">
    <location>
        <begin position="28"/>
        <end position="50"/>
    </location>
</feature>
<evidence type="ECO:0000256" key="11">
    <source>
        <dbReference type="ARBA" id="ARBA00068450"/>
    </source>
</evidence>
<comment type="subcellular location">
    <subcellularLocation>
        <location evidence="1">Membrane</location>
        <topology evidence="1">Multi-pass membrane protein</topology>
    </subcellularLocation>
</comment>
<evidence type="ECO:0000256" key="10">
    <source>
        <dbReference type="ARBA" id="ARBA00054632"/>
    </source>
</evidence>
<dbReference type="SUPFAM" id="SSF103473">
    <property type="entry name" value="MFS general substrate transporter"/>
    <property type="match status" value="1"/>
</dbReference>
<keyword evidence="7" id="KW-0915">Sodium</keyword>
<accession>A0AAV7XL09</accession>
<evidence type="ECO:0000256" key="12">
    <source>
        <dbReference type="SAM" id="MobiDB-lite"/>
    </source>
</evidence>
<dbReference type="InterPro" id="IPR020846">
    <property type="entry name" value="MFS_dom"/>
</dbReference>
<evidence type="ECO:0000256" key="6">
    <source>
        <dbReference type="ARBA" id="ARBA00022989"/>
    </source>
</evidence>
<comment type="function">
    <text evidence="10">May be an inorganic phosphate cotransporter.</text>
</comment>
<gene>
    <name evidence="15" type="ORF">ONE63_010143</name>
</gene>
<evidence type="ECO:0000256" key="9">
    <source>
        <dbReference type="ARBA" id="ARBA00023201"/>
    </source>
</evidence>
<feature type="domain" description="Major facilitator superfamily (MFS) profile" evidence="14">
    <location>
        <begin position="28"/>
        <end position="454"/>
    </location>
</feature>
<evidence type="ECO:0000259" key="14">
    <source>
        <dbReference type="PROSITE" id="PS50850"/>
    </source>
</evidence>
<feature type="transmembrane region" description="Helical" evidence="13">
    <location>
        <begin position="389"/>
        <end position="408"/>
    </location>
</feature>
<feature type="transmembrane region" description="Helical" evidence="13">
    <location>
        <begin position="334"/>
        <end position="350"/>
    </location>
</feature>
<evidence type="ECO:0000256" key="5">
    <source>
        <dbReference type="ARBA" id="ARBA00022847"/>
    </source>
</evidence>
<evidence type="ECO:0000256" key="13">
    <source>
        <dbReference type="SAM" id="Phobius"/>
    </source>
</evidence>
<dbReference type="FunFam" id="1.20.1250.20:FF:000003">
    <property type="entry name" value="Solute carrier family 17 member 3"/>
    <property type="match status" value="1"/>
</dbReference>